<protein>
    <recommendedName>
        <fullName evidence="1">Peptidase M24 C-terminal domain-containing protein</fullName>
    </recommendedName>
</protein>
<dbReference type="Pfam" id="PF16188">
    <property type="entry name" value="Peptidase_M24_C"/>
    <property type="match status" value="1"/>
</dbReference>
<name>A0A843VHC1_COLES</name>
<evidence type="ECO:0000313" key="2">
    <source>
        <dbReference type="EMBL" id="MQL95798.1"/>
    </source>
</evidence>
<keyword evidence="3" id="KW-1185">Reference proteome</keyword>
<feature type="domain" description="Peptidase M24 C-terminal" evidence="1">
    <location>
        <begin position="2"/>
        <end position="32"/>
    </location>
</feature>
<organism evidence="2 3">
    <name type="scientific">Colocasia esculenta</name>
    <name type="common">Wild taro</name>
    <name type="synonym">Arum esculentum</name>
    <dbReference type="NCBI Taxonomy" id="4460"/>
    <lineage>
        <taxon>Eukaryota</taxon>
        <taxon>Viridiplantae</taxon>
        <taxon>Streptophyta</taxon>
        <taxon>Embryophyta</taxon>
        <taxon>Tracheophyta</taxon>
        <taxon>Spermatophyta</taxon>
        <taxon>Magnoliopsida</taxon>
        <taxon>Liliopsida</taxon>
        <taxon>Araceae</taxon>
        <taxon>Aroideae</taxon>
        <taxon>Colocasieae</taxon>
        <taxon>Colocasia</taxon>
    </lineage>
</organism>
<feature type="non-terminal residue" evidence="2">
    <location>
        <position position="87"/>
    </location>
</feature>
<reference evidence="2" key="1">
    <citation type="submission" date="2017-07" db="EMBL/GenBank/DDBJ databases">
        <title>Taro Niue Genome Assembly and Annotation.</title>
        <authorList>
            <person name="Atibalentja N."/>
            <person name="Keating K."/>
            <person name="Fields C.J."/>
        </authorList>
    </citation>
    <scope>NUCLEOTIDE SEQUENCE</scope>
    <source>
        <strain evidence="2">Niue_2</strain>
        <tissue evidence="2">Leaf</tissue>
    </source>
</reference>
<comment type="caution">
    <text evidence="2">The sequence shown here is derived from an EMBL/GenBank/DDBJ whole genome shotgun (WGS) entry which is preliminary data.</text>
</comment>
<evidence type="ECO:0000259" key="1">
    <source>
        <dbReference type="Pfam" id="PF16188"/>
    </source>
</evidence>
<sequence length="87" mass="10256">SKLVDSSLLSAAEVKWLNDYHTEVWEKAKSRMILVRSKMWMPSSFSEGIKRHPFSGLSRVWSTYSQVELVPLEFLLSHCNLRRCVRW</sequence>
<proteinExistence type="predicted"/>
<gene>
    <name evidence="2" type="ORF">Taro_028463</name>
</gene>
<dbReference type="OrthoDB" id="9995434at2759"/>
<accession>A0A843VHC1</accession>
<evidence type="ECO:0000313" key="3">
    <source>
        <dbReference type="Proteomes" id="UP000652761"/>
    </source>
</evidence>
<dbReference type="AlphaFoldDB" id="A0A843VHC1"/>
<dbReference type="Proteomes" id="UP000652761">
    <property type="component" value="Unassembled WGS sequence"/>
</dbReference>
<dbReference type="EMBL" id="NMUH01001836">
    <property type="protein sequence ID" value="MQL95798.1"/>
    <property type="molecule type" value="Genomic_DNA"/>
</dbReference>
<dbReference type="InterPro" id="IPR032416">
    <property type="entry name" value="Peptidase_M24_C"/>
</dbReference>